<gene>
    <name evidence="2" type="ORF">MMARJ_32960</name>
</gene>
<accession>A0ABM7JEY6</accession>
<evidence type="ECO:0000256" key="1">
    <source>
        <dbReference type="SAM" id="SignalP"/>
    </source>
</evidence>
<keyword evidence="1" id="KW-0732">Signal</keyword>
<organism evidence="2 3">
    <name type="scientific">Mycobacterium marseillense</name>
    <dbReference type="NCBI Taxonomy" id="701042"/>
    <lineage>
        <taxon>Bacteria</taxon>
        <taxon>Bacillati</taxon>
        <taxon>Actinomycetota</taxon>
        <taxon>Actinomycetes</taxon>
        <taxon>Mycobacteriales</taxon>
        <taxon>Mycobacteriaceae</taxon>
        <taxon>Mycobacterium</taxon>
        <taxon>Mycobacterium avium complex (MAC)</taxon>
    </lineage>
</organism>
<feature type="signal peptide" evidence="1">
    <location>
        <begin position="1"/>
        <end position="27"/>
    </location>
</feature>
<keyword evidence="3" id="KW-1185">Reference proteome</keyword>
<protein>
    <recommendedName>
        <fullName evidence="4">Secreted protein</fullName>
    </recommendedName>
</protein>
<evidence type="ECO:0000313" key="2">
    <source>
        <dbReference type="EMBL" id="BBY12556.1"/>
    </source>
</evidence>
<feature type="chain" id="PRO_5045356588" description="Secreted protein" evidence="1">
    <location>
        <begin position="28"/>
        <end position="182"/>
    </location>
</feature>
<evidence type="ECO:0000313" key="3">
    <source>
        <dbReference type="Proteomes" id="UP000466831"/>
    </source>
</evidence>
<proteinExistence type="predicted"/>
<sequence>MRMRGRWLVAISSVIGLLWAAVTPAYADPVGDDSTSPFPEMNRITTWYRELDPADFFIQDAPGVWFLSPSGLNCGIWNLGAFGCAGDIPGAPPGDNHIAWFNGNRAVHHGWTAAIQFPRGQAQRPLPPRSYVTSNATTCAVTPDGNMYCGHGEFKFLMTPTGTWFKAWDDRRSYACLSYGSC</sequence>
<name>A0ABM7JEY6_9MYCO</name>
<reference evidence="2 3" key="1">
    <citation type="journal article" date="2019" name="Emerg. Microbes Infect.">
        <title>Comprehensive subspecies identification of 175 nontuberculous mycobacteria species based on 7547 genomic profiles.</title>
        <authorList>
            <person name="Matsumoto Y."/>
            <person name="Kinjo T."/>
            <person name="Motooka D."/>
            <person name="Nabeya D."/>
            <person name="Jung N."/>
            <person name="Uechi K."/>
            <person name="Horii T."/>
            <person name="Iida T."/>
            <person name="Fujita J."/>
            <person name="Nakamura S."/>
        </authorList>
    </citation>
    <scope>NUCLEOTIDE SEQUENCE [LARGE SCALE GENOMIC DNA]</scope>
    <source>
        <strain evidence="2 3">JCM 17324</strain>
    </source>
</reference>
<evidence type="ECO:0008006" key="4">
    <source>
        <dbReference type="Google" id="ProtNLM"/>
    </source>
</evidence>
<dbReference type="EMBL" id="AP022584">
    <property type="protein sequence ID" value="BBY12556.1"/>
    <property type="molecule type" value="Genomic_DNA"/>
</dbReference>
<dbReference type="Proteomes" id="UP000466831">
    <property type="component" value="Chromosome"/>
</dbReference>